<name>A0AA88B8P4_9BRAD</name>
<accession>A0AA88B8P4</accession>
<proteinExistence type="predicted"/>
<dbReference type="AlphaFoldDB" id="A0AA88B8P4"/>
<reference evidence="1" key="1">
    <citation type="journal article" date="2014" name="Int. J. Syst. Evol. Microbiol.">
        <title>Complete genome sequence of Corynebacterium casei LMG S-19264T (=DSM 44701T), isolated from a smear-ripened cheese.</title>
        <authorList>
            <consortium name="US DOE Joint Genome Institute (JGI-PGF)"/>
            <person name="Walter F."/>
            <person name="Albersmeier A."/>
            <person name="Kalinowski J."/>
            <person name="Ruckert C."/>
        </authorList>
    </citation>
    <scope>NUCLEOTIDE SEQUENCE</scope>
    <source>
        <strain evidence="1">CGMCC 1.15034</strain>
    </source>
</reference>
<evidence type="ECO:0000313" key="2">
    <source>
        <dbReference type="Proteomes" id="UP000625079"/>
    </source>
</evidence>
<dbReference type="Proteomes" id="UP000625079">
    <property type="component" value="Unassembled WGS sequence"/>
</dbReference>
<gene>
    <name evidence="1" type="ORF">GCM10010987_31520</name>
</gene>
<protein>
    <submittedName>
        <fullName evidence="1">Uncharacterized protein</fullName>
    </submittedName>
</protein>
<organism evidence="1 2">
    <name type="scientific">Bradyrhizobium guangdongense</name>
    <dbReference type="NCBI Taxonomy" id="1325090"/>
    <lineage>
        <taxon>Bacteria</taxon>
        <taxon>Pseudomonadati</taxon>
        <taxon>Pseudomonadota</taxon>
        <taxon>Alphaproteobacteria</taxon>
        <taxon>Hyphomicrobiales</taxon>
        <taxon>Nitrobacteraceae</taxon>
        <taxon>Bradyrhizobium</taxon>
    </lineage>
</organism>
<comment type="caution">
    <text evidence="1">The sequence shown here is derived from an EMBL/GenBank/DDBJ whole genome shotgun (WGS) entry which is preliminary data.</text>
</comment>
<sequence>MIRIPVTPLMAGSLRCLRGGEKNGRPLGCDVVINSWPSVAALHLTSPDLRGTVLPSQDQLSGLPMRAPFLKSLRFAAVLGLMFGALSLGEAKAANPLELNFWLSGPRYDGAVADCDKALPTIATQFWEKESSFWNSPLKITGFAAVHEVAFRPWASDNIPRRYCTADAMLTDGKVRKVHFSLVEDGGFAGYGNGVEWCVVGLDRNWAYNPSCRAAKP</sequence>
<reference evidence="1" key="2">
    <citation type="submission" date="2022-12" db="EMBL/GenBank/DDBJ databases">
        <authorList>
            <person name="Sun Q."/>
            <person name="Zhou Y."/>
        </authorList>
    </citation>
    <scope>NUCLEOTIDE SEQUENCE</scope>
    <source>
        <strain evidence="1">CGMCC 1.15034</strain>
    </source>
</reference>
<evidence type="ECO:0000313" key="1">
    <source>
        <dbReference type="EMBL" id="GGI24864.1"/>
    </source>
</evidence>
<dbReference type="EMBL" id="BMHC01000005">
    <property type="protein sequence ID" value="GGI24864.1"/>
    <property type="molecule type" value="Genomic_DNA"/>
</dbReference>